<reference evidence="1" key="1">
    <citation type="submission" date="2022-01" db="EMBL/GenBank/DDBJ databases">
        <authorList>
            <person name="Braso-Vives M."/>
        </authorList>
    </citation>
    <scope>NUCLEOTIDE SEQUENCE</scope>
</reference>
<accession>A0A8S4MP65</accession>
<organism evidence="1 2">
    <name type="scientific">Branchiostoma lanceolatum</name>
    <name type="common">Common lancelet</name>
    <name type="synonym">Amphioxus lanceolatum</name>
    <dbReference type="NCBI Taxonomy" id="7740"/>
    <lineage>
        <taxon>Eukaryota</taxon>
        <taxon>Metazoa</taxon>
        <taxon>Chordata</taxon>
        <taxon>Cephalochordata</taxon>
        <taxon>Leptocardii</taxon>
        <taxon>Amphioxiformes</taxon>
        <taxon>Branchiostomatidae</taxon>
        <taxon>Branchiostoma</taxon>
    </lineage>
</organism>
<protein>
    <submittedName>
        <fullName evidence="1">Hypp9675 protein</fullName>
    </submittedName>
</protein>
<name>A0A8S4MP65_BRALA</name>
<keyword evidence="2" id="KW-1185">Reference proteome</keyword>
<evidence type="ECO:0000313" key="2">
    <source>
        <dbReference type="Proteomes" id="UP000838412"/>
    </source>
</evidence>
<dbReference type="EMBL" id="CAKMNS010000368">
    <property type="protein sequence ID" value="CAH1277516.1"/>
    <property type="molecule type" value="Genomic_DNA"/>
</dbReference>
<dbReference type="AlphaFoldDB" id="A0A8S4MP65"/>
<comment type="caution">
    <text evidence="1">The sequence shown here is derived from an EMBL/GenBank/DDBJ whole genome shotgun (WGS) entry which is preliminary data.</text>
</comment>
<gene>
    <name evidence="1" type="primary">Hypp9675</name>
    <name evidence="1" type="ORF">BLAG_LOCUS26281</name>
</gene>
<feature type="non-terminal residue" evidence="1">
    <location>
        <position position="1"/>
    </location>
</feature>
<proteinExistence type="predicted"/>
<evidence type="ECO:0000313" key="1">
    <source>
        <dbReference type="EMBL" id="CAH1277516.1"/>
    </source>
</evidence>
<sequence>VENYAFQVFGKDKTKI</sequence>
<dbReference type="Proteomes" id="UP000838412">
    <property type="component" value="Unassembled WGS sequence"/>
</dbReference>